<dbReference type="Proteomes" id="UP000013963">
    <property type="component" value="Chromosome"/>
</dbReference>
<evidence type="ECO:0000259" key="4">
    <source>
        <dbReference type="PROSITE" id="PS51071"/>
    </source>
</evidence>
<dbReference type="SUPFAM" id="SSF53697">
    <property type="entry name" value="SIS domain"/>
    <property type="match status" value="1"/>
</dbReference>
<dbReference type="Gene3D" id="1.10.10.10">
    <property type="entry name" value="Winged helix-like DNA-binding domain superfamily/Winged helix DNA-binding domain"/>
    <property type="match status" value="1"/>
</dbReference>
<dbReference type="KEGG" id="ssyr:SSYRP_v1c02490"/>
<proteinExistence type="predicted"/>
<dbReference type="InterPro" id="IPR035472">
    <property type="entry name" value="RpiR-like_SIS"/>
</dbReference>
<dbReference type="GO" id="GO:0003700">
    <property type="term" value="F:DNA-binding transcription factor activity"/>
    <property type="evidence" value="ECO:0007669"/>
    <property type="project" value="InterPro"/>
</dbReference>
<sequence>MASFLSILETFDSKNFTKKEKEIIKYIRENMRDVTTMNIEVLAQKVDTGYSAIYGLLRKMQIKGYRDFLISIAADVEIKSLDMSNMEQLMKKTYFDIINQNDTMIDNELVGQTVNAITGAYRIFVIGMGTTNSLSQTLALELYRFGFNAFNLDENEEDLVVRARFMTKNDLIIAYSLFGDNEAVNKALAIAKDNQATIVAISGKDMSKVVKLANWTHIISTPNQKLNDNEVYVNKLLPWMYFTDDLINRLWSSGFVDREFVLAKQENRWDY</sequence>
<keyword evidence="1" id="KW-0805">Transcription regulation</keyword>
<dbReference type="InterPro" id="IPR009057">
    <property type="entry name" value="Homeodomain-like_sf"/>
</dbReference>
<dbReference type="STRING" id="1276229.SSYRP_v1c02490"/>
<dbReference type="RefSeq" id="WP_016340494.1">
    <property type="nucleotide sequence ID" value="NC_021284.1"/>
</dbReference>
<evidence type="ECO:0000256" key="1">
    <source>
        <dbReference type="ARBA" id="ARBA00023015"/>
    </source>
</evidence>
<keyword evidence="3" id="KW-0804">Transcription</keyword>
<dbReference type="InterPro" id="IPR000281">
    <property type="entry name" value="HTH_RpiR"/>
</dbReference>
<dbReference type="PROSITE" id="PS51071">
    <property type="entry name" value="HTH_RPIR"/>
    <property type="match status" value="1"/>
</dbReference>
<feature type="domain" description="SIS" evidence="5">
    <location>
        <begin position="113"/>
        <end position="260"/>
    </location>
</feature>
<dbReference type="EMBL" id="CP005078">
    <property type="protein sequence ID" value="AGM25845.1"/>
    <property type="molecule type" value="Genomic_DNA"/>
</dbReference>
<dbReference type="PATRIC" id="fig|1276229.3.peg.248"/>
<evidence type="ECO:0000259" key="5">
    <source>
        <dbReference type="PROSITE" id="PS51464"/>
    </source>
</evidence>
<reference evidence="6 7" key="1">
    <citation type="journal article" date="2013" name="Genome Biol. Evol.">
        <title>Complete genomes of two dipteran-associated spiroplasmas provided insights into the origin, dynamics, and impacts of viral invasion in spiroplasma.</title>
        <authorList>
            <person name="Ku C."/>
            <person name="Lo W.S."/>
            <person name="Chen L.L."/>
            <person name="Kuo C.H."/>
        </authorList>
    </citation>
    <scope>NUCLEOTIDE SEQUENCE [LARGE SCALE GENOMIC DNA]</scope>
    <source>
        <strain evidence="6">EA-1</strain>
    </source>
</reference>
<dbReference type="InterPro" id="IPR046348">
    <property type="entry name" value="SIS_dom_sf"/>
</dbReference>
<dbReference type="Gene3D" id="3.40.50.10490">
    <property type="entry name" value="Glucose-6-phosphate isomerase like protein, domain 1"/>
    <property type="match status" value="1"/>
</dbReference>
<dbReference type="HOGENOM" id="CLU_055769_0_3_14"/>
<keyword evidence="2" id="KW-0238">DNA-binding</keyword>
<dbReference type="GO" id="GO:0003677">
    <property type="term" value="F:DNA binding"/>
    <property type="evidence" value="ECO:0007669"/>
    <property type="project" value="UniProtKB-KW"/>
</dbReference>
<gene>
    <name evidence="6" type="ORF">SSYRP_v1c02490</name>
</gene>
<dbReference type="GO" id="GO:1901135">
    <property type="term" value="P:carbohydrate derivative metabolic process"/>
    <property type="evidence" value="ECO:0007669"/>
    <property type="project" value="InterPro"/>
</dbReference>
<accession>R4UI68</accession>
<dbReference type="PANTHER" id="PTHR30514">
    <property type="entry name" value="GLUCOKINASE"/>
    <property type="match status" value="1"/>
</dbReference>
<dbReference type="PANTHER" id="PTHR30514:SF21">
    <property type="entry name" value="RPIR-FAMILY TRANSCRIPTIONAL REGULATOR"/>
    <property type="match status" value="1"/>
</dbReference>
<evidence type="ECO:0000256" key="3">
    <source>
        <dbReference type="ARBA" id="ARBA00023163"/>
    </source>
</evidence>
<dbReference type="PROSITE" id="PS51464">
    <property type="entry name" value="SIS"/>
    <property type="match status" value="1"/>
</dbReference>
<protein>
    <submittedName>
        <fullName evidence="6">Transcriptional regulator</fullName>
    </submittedName>
</protein>
<name>R4UI68_9MOLU</name>
<dbReference type="SUPFAM" id="SSF46689">
    <property type="entry name" value="Homeodomain-like"/>
    <property type="match status" value="1"/>
</dbReference>
<evidence type="ECO:0000256" key="2">
    <source>
        <dbReference type="ARBA" id="ARBA00023125"/>
    </source>
</evidence>
<organism evidence="6 7">
    <name type="scientific">Spiroplasma syrphidicola EA-1</name>
    <dbReference type="NCBI Taxonomy" id="1276229"/>
    <lineage>
        <taxon>Bacteria</taxon>
        <taxon>Bacillati</taxon>
        <taxon>Mycoplasmatota</taxon>
        <taxon>Mollicutes</taxon>
        <taxon>Entomoplasmatales</taxon>
        <taxon>Spiroplasmataceae</taxon>
        <taxon>Spiroplasma</taxon>
    </lineage>
</organism>
<dbReference type="CDD" id="cd05013">
    <property type="entry name" value="SIS_RpiR"/>
    <property type="match status" value="1"/>
</dbReference>
<dbReference type="Pfam" id="PF01380">
    <property type="entry name" value="SIS"/>
    <property type="match status" value="1"/>
</dbReference>
<feature type="domain" description="HTH rpiR-type" evidence="4">
    <location>
        <begin position="3"/>
        <end position="79"/>
    </location>
</feature>
<dbReference type="AlphaFoldDB" id="R4UI68"/>
<dbReference type="InterPro" id="IPR047640">
    <property type="entry name" value="RpiR-like"/>
</dbReference>
<dbReference type="Pfam" id="PF01418">
    <property type="entry name" value="HTH_6"/>
    <property type="match status" value="1"/>
</dbReference>
<evidence type="ECO:0000313" key="7">
    <source>
        <dbReference type="Proteomes" id="UP000013963"/>
    </source>
</evidence>
<keyword evidence="7" id="KW-1185">Reference proteome</keyword>
<dbReference type="InterPro" id="IPR036388">
    <property type="entry name" value="WH-like_DNA-bd_sf"/>
</dbReference>
<dbReference type="eggNOG" id="COG1737">
    <property type="taxonomic scope" value="Bacteria"/>
</dbReference>
<evidence type="ECO:0000313" key="6">
    <source>
        <dbReference type="EMBL" id="AGM25845.1"/>
    </source>
</evidence>
<dbReference type="GO" id="GO:0097367">
    <property type="term" value="F:carbohydrate derivative binding"/>
    <property type="evidence" value="ECO:0007669"/>
    <property type="project" value="InterPro"/>
</dbReference>
<dbReference type="OrthoDB" id="391939at2"/>
<dbReference type="InterPro" id="IPR001347">
    <property type="entry name" value="SIS_dom"/>
</dbReference>